<dbReference type="Pfam" id="PF01431">
    <property type="entry name" value="Peptidase_M13"/>
    <property type="match status" value="1"/>
</dbReference>
<evidence type="ECO:0000313" key="10">
    <source>
        <dbReference type="EMBL" id="MBE1208344.1"/>
    </source>
</evidence>
<feature type="domain" description="Peptidase M13 C-terminal" evidence="8">
    <location>
        <begin position="457"/>
        <end position="660"/>
    </location>
</feature>
<accession>A0ABR9GXD8</accession>
<keyword evidence="11" id="KW-1185">Reference proteome</keyword>
<dbReference type="Proteomes" id="UP000598227">
    <property type="component" value="Unassembled WGS sequence"/>
</dbReference>
<dbReference type="PRINTS" id="PR00786">
    <property type="entry name" value="NEPRILYSIN"/>
</dbReference>
<organism evidence="10 11">
    <name type="scientific">Aminobacter carboxidus</name>
    <dbReference type="NCBI Taxonomy" id="376165"/>
    <lineage>
        <taxon>Bacteria</taxon>
        <taxon>Pseudomonadati</taxon>
        <taxon>Pseudomonadota</taxon>
        <taxon>Alphaproteobacteria</taxon>
        <taxon>Hyphomicrobiales</taxon>
        <taxon>Phyllobacteriaceae</taxon>
        <taxon>Aminobacter</taxon>
    </lineage>
</organism>
<dbReference type="SUPFAM" id="SSF55486">
    <property type="entry name" value="Metalloproteases ('zincins'), catalytic domain"/>
    <property type="match status" value="1"/>
</dbReference>
<comment type="similarity">
    <text evidence="2">Belongs to the peptidase M13 family.</text>
</comment>
<dbReference type="PANTHER" id="PTHR11733">
    <property type="entry name" value="ZINC METALLOPROTEASE FAMILY M13 NEPRILYSIN-RELATED"/>
    <property type="match status" value="1"/>
</dbReference>
<sequence length="663" mass="73825">MPEIGPDQLAFSVTNMDRRVDPGVDFYRYASGGWLDRVERPERLAAIGAFQFMAERLKAQMVRTINEAAEKAATSPQGSPVQQVGDFYNSYMDVAAIDAAGMEPLRPELERIGAIASLGDLSEYLGRYTLVTSDFALLSIVPSTDRADTTRTVFYVVSGKLGLLQGSLYEEKDDSRQIQAYLVFLRDILKIAGHRPAEAARLADLTLDLERAFHAAKITPVEAVDPRNSYNPQPFATLQAEIPELDLARLLKGLGAEVPETLALTEPRYLPALSQMLRNRPLVDFKDYLKVKLILKFQPYLTTAFDEPVRAVNATLAGVSVLPPREERAQDLMRENLGQPVSRLYVENYFKEETRAKATDMVQRIHAAFLERIKTRSWLSEPTRQAAIDKLEKLSFNIAYPDPWIDYSGVAIGPRNVVANIMNLIAFDTKREIDKAGKPVVHDAFSDTHSTLPIIINAAYDSSINGFEVPAAMLQPAAFEADRDAAVYFCRLGAVLGHEMTHGFDSGGRLFDATGNLRDWWAPQDAAAFEKEAHKLIDQANGFEVLPGLKANGPLNVKENMADVGGINFAYQALQTYLSEHPADNVEIDGMTPAQRCFVAWAQMWTLKANEQTLRYLVAADTHAPGNYRAFAALQHVEAFYEAFDIEEGDPMWLAPEKRVNAW</sequence>
<keyword evidence="3" id="KW-0645">Protease</keyword>
<dbReference type="InterPro" id="IPR000718">
    <property type="entry name" value="Peptidase_M13"/>
</dbReference>
<gene>
    <name evidence="10" type="ORF">IHE39_29045</name>
</gene>
<dbReference type="EMBL" id="JACZEP010000020">
    <property type="protein sequence ID" value="MBE1208344.1"/>
    <property type="molecule type" value="Genomic_DNA"/>
</dbReference>
<feature type="domain" description="Peptidase M13 N-terminal" evidence="9">
    <location>
        <begin position="22"/>
        <end position="401"/>
    </location>
</feature>
<evidence type="ECO:0000256" key="3">
    <source>
        <dbReference type="ARBA" id="ARBA00022670"/>
    </source>
</evidence>
<evidence type="ECO:0000256" key="5">
    <source>
        <dbReference type="ARBA" id="ARBA00022801"/>
    </source>
</evidence>
<evidence type="ECO:0000256" key="1">
    <source>
        <dbReference type="ARBA" id="ARBA00001947"/>
    </source>
</evidence>
<keyword evidence="6" id="KW-0862">Zinc</keyword>
<protein>
    <submittedName>
        <fullName evidence="10">M13 family metallopeptidase</fullName>
    </submittedName>
</protein>
<evidence type="ECO:0000259" key="8">
    <source>
        <dbReference type="Pfam" id="PF01431"/>
    </source>
</evidence>
<dbReference type="PROSITE" id="PS51885">
    <property type="entry name" value="NEPRILYSIN"/>
    <property type="match status" value="1"/>
</dbReference>
<comment type="caution">
    <text evidence="10">The sequence shown here is derived from an EMBL/GenBank/DDBJ whole genome shotgun (WGS) entry which is preliminary data.</text>
</comment>
<dbReference type="InterPro" id="IPR008753">
    <property type="entry name" value="Peptidase_M13_N"/>
</dbReference>
<keyword evidence="5" id="KW-0378">Hydrolase</keyword>
<dbReference type="InterPro" id="IPR042089">
    <property type="entry name" value="Peptidase_M13_dom_2"/>
</dbReference>
<reference evidence="10 11" key="1">
    <citation type="submission" date="2020-09" db="EMBL/GenBank/DDBJ databases">
        <title>Draft Genome Sequence of Aminobacter carboxidus type strain DSM 1086, a soil Gram-negative carboxydobacterium.</title>
        <authorList>
            <person name="Turrini P."/>
            <person name="Tescari M."/>
            <person name="Artuso I."/>
            <person name="Lugli G.A."/>
            <person name="Frangipani E."/>
            <person name="Ventura M."/>
            <person name="Visca P."/>
        </authorList>
    </citation>
    <scope>NUCLEOTIDE SEQUENCE [LARGE SCALE GENOMIC DNA]</scope>
    <source>
        <strain evidence="10 11">DSM 1086</strain>
    </source>
</reference>
<dbReference type="Gene3D" id="3.40.390.10">
    <property type="entry name" value="Collagenase (Catalytic Domain)"/>
    <property type="match status" value="1"/>
</dbReference>
<dbReference type="Gene3D" id="1.10.1380.10">
    <property type="entry name" value="Neutral endopeptidase , domain2"/>
    <property type="match status" value="1"/>
</dbReference>
<dbReference type="InterPro" id="IPR024079">
    <property type="entry name" value="MetalloPept_cat_dom_sf"/>
</dbReference>
<dbReference type="CDD" id="cd08662">
    <property type="entry name" value="M13"/>
    <property type="match status" value="1"/>
</dbReference>
<dbReference type="InterPro" id="IPR018497">
    <property type="entry name" value="Peptidase_M13_C"/>
</dbReference>
<evidence type="ECO:0000256" key="6">
    <source>
        <dbReference type="ARBA" id="ARBA00022833"/>
    </source>
</evidence>
<proteinExistence type="inferred from homology"/>
<evidence type="ECO:0000256" key="2">
    <source>
        <dbReference type="ARBA" id="ARBA00007357"/>
    </source>
</evidence>
<keyword evidence="7" id="KW-0482">Metalloprotease</keyword>
<keyword evidence="4" id="KW-0479">Metal-binding</keyword>
<evidence type="ECO:0000259" key="9">
    <source>
        <dbReference type="Pfam" id="PF05649"/>
    </source>
</evidence>
<evidence type="ECO:0000256" key="7">
    <source>
        <dbReference type="ARBA" id="ARBA00023049"/>
    </source>
</evidence>
<name>A0ABR9GXD8_9HYPH</name>
<dbReference type="PANTHER" id="PTHR11733:SF167">
    <property type="entry name" value="FI17812P1-RELATED"/>
    <property type="match status" value="1"/>
</dbReference>
<evidence type="ECO:0000256" key="4">
    <source>
        <dbReference type="ARBA" id="ARBA00022723"/>
    </source>
</evidence>
<evidence type="ECO:0000313" key="11">
    <source>
        <dbReference type="Proteomes" id="UP000598227"/>
    </source>
</evidence>
<comment type="cofactor">
    <cofactor evidence="1">
        <name>Zn(2+)</name>
        <dbReference type="ChEBI" id="CHEBI:29105"/>
    </cofactor>
</comment>
<dbReference type="Pfam" id="PF05649">
    <property type="entry name" value="Peptidase_M13_N"/>
    <property type="match status" value="1"/>
</dbReference>